<evidence type="ECO:0000313" key="9">
    <source>
        <dbReference type="EMBL" id="SHN03726.1"/>
    </source>
</evidence>
<evidence type="ECO:0000256" key="2">
    <source>
        <dbReference type="ARBA" id="ARBA00001946"/>
    </source>
</evidence>
<proteinExistence type="predicted"/>
<dbReference type="AlphaFoldDB" id="A0A1M7NIV0"/>
<protein>
    <recommendedName>
        <fullName evidence="8">Nudix hydrolase domain-containing protein</fullName>
    </recommendedName>
</protein>
<dbReference type="Proteomes" id="UP000184440">
    <property type="component" value="Unassembled WGS sequence"/>
</dbReference>
<keyword evidence="4" id="KW-0378">Hydrolase</keyword>
<dbReference type="RefSeq" id="WP_073254690.1">
    <property type="nucleotide sequence ID" value="NZ_FRCS01000002.1"/>
</dbReference>
<evidence type="ECO:0000256" key="3">
    <source>
        <dbReference type="ARBA" id="ARBA00022723"/>
    </source>
</evidence>
<evidence type="ECO:0000313" key="10">
    <source>
        <dbReference type="Proteomes" id="UP000184440"/>
    </source>
</evidence>
<accession>A0A1M7NIV0</accession>
<keyword evidence="10" id="KW-1185">Reference proteome</keyword>
<dbReference type="SUPFAM" id="SSF55811">
    <property type="entry name" value="Nudix"/>
    <property type="match status" value="1"/>
</dbReference>
<dbReference type="EMBL" id="FRCS01000002">
    <property type="protein sequence ID" value="SHN03726.1"/>
    <property type="molecule type" value="Genomic_DNA"/>
</dbReference>
<dbReference type="CDD" id="cd18870">
    <property type="entry name" value="NUDIX_AcylCoAdiphos_Nudt19"/>
    <property type="match status" value="1"/>
</dbReference>
<keyword evidence="5" id="KW-0460">Magnesium</keyword>
<dbReference type="PROSITE" id="PS51462">
    <property type="entry name" value="NUDIX"/>
    <property type="match status" value="1"/>
</dbReference>
<evidence type="ECO:0000256" key="4">
    <source>
        <dbReference type="ARBA" id="ARBA00022801"/>
    </source>
</evidence>
<dbReference type="STRING" id="134849.SAMN05443668_102663"/>
<comment type="cofactor">
    <cofactor evidence="2">
        <name>Mg(2+)</name>
        <dbReference type="ChEBI" id="CHEBI:18420"/>
    </cofactor>
</comment>
<dbReference type="PANTHER" id="PTHR12318">
    <property type="entry name" value="TESTOSTERONE-REGULATED PROTEIN RP2"/>
    <property type="match status" value="1"/>
</dbReference>
<dbReference type="InterPro" id="IPR000086">
    <property type="entry name" value="NUDIX_hydrolase_dom"/>
</dbReference>
<dbReference type="InterPro" id="IPR015797">
    <property type="entry name" value="NUDIX_hydrolase-like_dom_sf"/>
</dbReference>
<evidence type="ECO:0000256" key="7">
    <source>
        <dbReference type="SAM" id="MobiDB-lite"/>
    </source>
</evidence>
<keyword evidence="6" id="KW-0464">Manganese</keyword>
<dbReference type="Gene3D" id="3.90.79.10">
    <property type="entry name" value="Nucleoside Triphosphate Pyrophosphohydrolase"/>
    <property type="match status" value="1"/>
</dbReference>
<evidence type="ECO:0000256" key="6">
    <source>
        <dbReference type="ARBA" id="ARBA00023211"/>
    </source>
</evidence>
<evidence type="ECO:0000256" key="5">
    <source>
        <dbReference type="ARBA" id="ARBA00022842"/>
    </source>
</evidence>
<evidence type="ECO:0000256" key="1">
    <source>
        <dbReference type="ARBA" id="ARBA00001936"/>
    </source>
</evidence>
<evidence type="ECO:0000259" key="8">
    <source>
        <dbReference type="PROSITE" id="PS51462"/>
    </source>
</evidence>
<dbReference type="InterPro" id="IPR039121">
    <property type="entry name" value="NUDT19"/>
</dbReference>
<dbReference type="GO" id="GO:0046872">
    <property type="term" value="F:metal ion binding"/>
    <property type="evidence" value="ECO:0007669"/>
    <property type="project" value="UniProtKB-KW"/>
</dbReference>
<organism evidence="9 10">
    <name type="scientific">Cryptosporangium aurantiacum</name>
    <dbReference type="NCBI Taxonomy" id="134849"/>
    <lineage>
        <taxon>Bacteria</taxon>
        <taxon>Bacillati</taxon>
        <taxon>Actinomycetota</taxon>
        <taxon>Actinomycetes</taxon>
        <taxon>Cryptosporangiales</taxon>
        <taxon>Cryptosporangiaceae</taxon>
        <taxon>Cryptosporangium</taxon>
    </lineage>
</organism>
<reference evidence="9 10" key="1">
    <citation type="submission" date="2016-11" db="EMBL/GenBank/DDBJ databases">
        <authorList>
            <person name="Jaros S."/>
            <person name="Januszkiewicz K."/>
            <person name="Wedrychowicz H."/>
        </authorList>
    </citation>
    <scope>NUCLEOTIDE SEQUENCE [LARGE SCALE GENOMIC DNA]</scope>
    <source>
        <strain evidence="9 10">DSM 46144</strain>
    </source>
</reference>
<dbReference type="GO" id="GO:0016818">
    <property type="term" value="F:hydrolase activity, acting on acid anhydrides, in phosphorus-containing anhydrides"/>
    <property type="evidence" value="ECO:0007669"/>
    <property type="project" value="InterPro"/>
</dbReference>
<gene>
    <name evidence="9" type="ORF">SAMN05443668_102663</name>
</gene>
<name>A0A1M7NIV0_9ACTN</name>
<sequence>MVPGVPAEAADAGRPAQHPRPPTPRDASTTILLRDAPGGIEAYLLVRSTHLAAFAGLTVFPGGSVDAGDYVREGSWRGPDPAGWPLGAAADLSRALVTAAVRETFEEIGVLLAEPADGQSFPGAADLAHDRAALEAGEATLPALLDSRGLVLRTDLVRPWTHWITPEAEKRRFDTRFFVAGLPAGQQVQQPSGEATRGLWLRPAEALATVERGELGMLPPTASTLLSLTEFGTLADVFAAAETRTIRPIQPVYQRGEGGPQLTLPSDALELLPAGVTPEFVSGLLAGIARHGRLPATQPEKGSTT</sequence>
<comment type="cofactor">
    <cofactor evidence="1">
        <name>Mn(2+)</name>
        <dbReference type="ChEBI" id="CHEBI:29035"/>
    </cofactor>
</comment>
<keyword evidence="3" id="KW-0479">Metal-binding</keyword>
<feature type="domain" description="Nudix hydrolase" evidence="8">
    <location>
        <begin position="23"/>
        <end position="223"/>
    </location>
</feature>
<feature type="region of interest" description="Disordered" evidence="7">
    <location>
        <begin position="1"/>
        <end position="28"/>
    </location>
</feature>
<dbReference type="PANTHER" id="PTHR12318:SF0">
    <property type="entry name" value="ACYL-COENZYME A DIPHOSPHATASE NUDT19"/>
    <property type="match status" value="1"/>
</dbReference>